<comment type="cofactor">
    <cofactor evidence="1">
        <name>heme</name>
        <dbReference type="ChEBI" id="CHEBI:30413"/>
    </cofactor>
</comment>
<evidence type="ECO:0000256" key="6">
    <source>
        <dbReference type="SAM" id="MobiDB-lite"/>
    </source>
</evidence>
<feature type="region of interest" description="Disordered" evidence="6">
    <location>
        <begin position="222"/>
        <end position="251"/>
    </location>
</feature>
<dbReference type="Pfam" id="PF13019">
    <property type="entry name" value="Sde2_N_Ubi_yeast"/>
    <property type="match status" value="1"/>
</dbReference>
<dbReference type="PRINTS" id="PR00463">
    <property type="entry name" value="EP450I"/>
</dbReference>
<dbReference type="InterPro" id="IPR001128">
    <property type="entry name" value="Cyt_P450"/>
</dbReference>
<dbReference type="SUPFAM" id="SSF48264">
    <property type="entry name" value="Cytochrome P450"/>
    <property type="match status" value="1"/>
</dbReference>
<evidence type="ECO:0000256" key="5">
    <source>
        <dbReference type="ARBA" id="ARBA00023004"/>
    </source>
</evidence>
<dbReference type="Pfam" id="PF00067">
    <property type="entry name" value="p450"/>
    <property type="match status" value="1"/>
</dbReference>
<reference evidence="10 11" key="1">
    <citation type="submission" date="2023-08" db="EMBL/GenBank/DDBJ databases">
        <title>Black Yeasts Isolated from many extreme environments.</title>
        <authorList>
            <person name="Coleine C."/>
            <person name="Stajich J.E."/>
            <person name="Selbmann L."/>
        </authorList>
    </citation>
    <scope>NUCLEOTIDE SEQUENCE [LARGE SCALE GENOMIC DNA]</scope>
    <source>
        <strain evidence="10 11">CCFEE 5885</strain>
    </source>
</reference>
<evidence type="ECO:0000256" key="3">
    <source>
        <dbReference type="ARBA" id="ARBA00022723"/>
    </source>
</evidence>
<dbReference type="PANTHER" id="PTHR24305:SF166">
    <property type="entry name" value="CYTOCHROME P450 12A4, MITOCHONDRIAL-RELATED"/>
    <property type="match status" value="1"/>
</dbReference>
<dbReference type="PRINTS" id="PR00385">
    <property type="entry name" value="P450"/>
</dbReference>
<feature type="region of interest" description="Disordered" evidence="6">
    <location>
        <begin position="99"/>
        <end position="125"/>
    </location>
</feature>
<dbReference type="InterPro" id="IPR002401">
    <property type="entry name" value="Cyt_P450_E_grp-I"/>
</dbReference>
<keyword evidence="11" id="KW-1185">Reference proteome</keyword>
<evidence type="ECO:0000313" key="10">
    <source>
        <dbReference type="EMBL" id="KAK5102380.1"/>
    </source>
</evidence>
<proteinExistence type="inferred from homology"/>
<protein>
    <recommendedName>
        <fullName evidence="12">Sde2 N-terminal ubiquitin domain-containing protein</fullName>
    </recommendedName>
</protein>
<evidence type="ECO:0000256" key="7">
    <source>
        <dbReference type="SAM" id="SignalP"/>
    </source>
</evidence>
<feature type="compositionally biased region" description="Acidic residues" evidence="6">
    <location>
        <begin position="296"/>
        <end position="309"/>
    </location>
</feature>
<evidence type="ECO:0000256" key="2">
    <source>
        <dbReference type="ARBA" id="ARBA00010617"/>
    </source>
</evidence>
<evidence type="ECO:0000256" key="4">
    <source>
        <dbReference type="ARBA" id="ARBA00023002"/>
    </source>
</evidence>
<dbReference type="CDD" id="cd11059">
    <property type="entry name" value="CYP_fungal"/>
    <property type="match status" value="1"/>
</dbReference>
<evidence type="ECO:0000259" key="8">
    <source>
        <dbReference type="Pfam" id="PF13019"/>
    </source>
</evidence>
<dbReference type="PROSITE" id="PS00086">
    <property type="entry name" value="CYTOCHROME_P450"/>
    <property type="match status" value="1"/>
</dbReference>
<evidence type="ECO:0008006" key="12">
    <source>
        <dbReference type="Google" id="ProtNLM"/>
    </source>
</evidence>
<sequence>MATINVLLTTFAGLNLPPTLCLPVSKDASISQLFNQVGSVLPARVLQHATLVARNGQVIRSSENTIANILQSTCDRYGPPFFLSLRLNAPLRGGKGGFGSQLRAAGGRMSSRKKKQNAELATGSARNLDGRRLRTITEAKNLAAYLATKPDMDRKEKEERRKRWEAVVELAEQREADMRAGKTVDGRRKGLSSEWLEEKEEVGENVKNAVKLAMAANDQEIEKLESSGSGRSAQESADEDSDAEDPMELDESDMSRLRVEAEAGDVDAIWVLQNRLKIPRDLLPKPKSKPPRFAGFDDDLSESEPDDDGTAASTGRYHSRNNAVTYQAHLAYGSVVRLGDNEISINCYEGGIKSIYAGGWEKHEWYPRQFANFGVMNMFSTVGHHPHAQKKRIMANIYSKSYIQSSTQVQANSQELLAKRFLPLMESLALSQQAFDIHEINNAFTMDFMTAYQFGMSQATNFTQNVEVRKKYLHLYHSRRDWQFISSEIPPMVRKLLQCLGISLYPAFIHKANEWLEDWSRSMCDAADQYLRSVQGSSSNVGNEPLVFRQFKMGLTSIREKDPVAGLEVHPHLDEGMNFTRGLKSSNEIVPDEHTTLLEVYSDMVDQLAAGHETSGIALTYLYYELSKQPHLQDRLSEELLTLQPQLNWPPSDSSSPLELPSTKDVDLLPFLHALIMETLRLHAPIPGMQPRITPSVPGGVSLGPPGTKHDYAGLPGNIRVSAMAYTLHKIPEVFPNPDSFNPDRWLTSSEEELTEMNRHFWAFGSGGRMCIGRHLAMQEIKLIVAAVVTNYRIEVAPGGDVDIEEVDAYTTRPKSGQLIVTLNRR</sequence>
<dbReference type="Proteomes" id="UP001345013">
    <property type="component" value="Unassembled WGS sequence"/>
</dbReference>
<dbReference type="InterPro" id="IPR053822">
    <property type="entry name" value="SDE2-like_dom"/>
</dbReference>
<feature type="domain" description="Sde2 ubiquitin" evidence="8">
    <location>
        <begin position="4"/>
        <end position="92"/>
    </location>
</feature>
<gene>
    <name evidence="10" type="ORF">LTR24_000290</name>
</gene>
<dbReference type="Gene3D" id="1.10.630.10">
    <property type="entry name" value="Cytochrome P450"/>
    <property type="match status" value="1"/>
</dbReference>
<dbReference type="InterPro" id="IPR050121">
    <property type="entry name" value="Cytochrome_P450_monoxygenase"/>
</dbReference>
<dbReference type="EMBL" id="JAVRRG010000002">
    <property type="protein sequence ID" value="KAK5102380.1"/>
    <property type="molecule type" value="Genomic_DNA"/>
</dbReference>
<evidence type="ECO:0000259" key="9">
    <source>
        <dbReference type="Pfam" id="PF22782"/>
    </source>
</evidence>
<dbReference type="Pfam" id="PF22782">
    <property type="entry name" value="SDE2"/>
    <property type="match status" value="1"/>
</dbReference>
<dbReference type="PANTHER" id="PTHR24305">
    <property type="entry name" value="CYTOCHROME P450"/>
    <property type="match status" value="1"/>
</dbReference>
<keyword evidence="3" id="KW-0479">Metal-binding</keyword>
<comment type="caution">
    <text evidence="10">The sequence shown here is derived from an EMBL/GenBank/DDBJ whole genome shotgun (WGS) entry which is preliminary data.</text>
</comment>
<name>A0ABR0KPF3_9EURO</name>
<feature type="region of interest" description="Disordered" evidence="6">
    <location>
        <begin position="281"/>
        <end position="316"/>
    </location>
</feature>
<organism evidence="10 11">
    <name type="scientific">Lithohypha guttulata</name>
    <dbReference type="NCBI Taxonomy" id="1690604"/>
    <lineage>
        <taxon>Eukaryota</taxon>
        <taxon>Fungi</taxon>
        <taxon>Dikarya</taxon>
        <taxon>Ascomycota</taxon>
        <taxon>Pezizomycotina</taxon>
        <taxon>Eurotiomycetes</taxon>
        <taxon>Chaetothyriomycetidae</taxon>
        <taxon>Chaetothyriales</taxon>
        <taxon>Trichomeriaceae</taxon>
        <taxon>Lithohypha</taxon>
    </lineage>
</organism>
<dbReference type="InterPro" id="IPR036396">
    <property type="entry name" value="Cyt_P450_sf"/>
</dbReference>
<dbReference type="InterPro" id="IPR024974">
    <property type="entry name" value="Sde2_N"/>
</dbReference>
<feature type="compositionally biased region" description="Acidic residues" evidence="6">
    <location>
        <begin position="236"/>
        <end position="251"/>
    </location>
</feature>
<evidence type="ECO:0000313" key="11">
    <source>
        <dbReference type="Proteomes" id="UP001345013"/>
    </source>
</evidence>
<feature type="domain" description="SDE2-like" evidence="9">
    <location>
        <begin position="93"/>
        <end position="211"/>
    </location>
</feature>
<dbReference type="InterPro" id="IPR017972">
    <property type="entry name" value="Cyt_P450_CS"/>
</dbReference>
<keyword evidence="4" id="KW-0560">Oxidoreductase</keyword>
<keyword evidence="7" id="KW-0732">Signal</keyword>
<accession>A0ABR0KPF3</accession>
<evidence type="ECO:0000256" key="1">
    <source>
        <dbReference type="ARBA" id="ARBA00001971"/>
    </source>
</evidence>
<keyword evidence="5" id="KW-0408">Iron</keyword>
<feature type="chain" id="PRO_5046581499" description="Sde2 N-terminal ubiquitin domain-containing protein" evidence="7">
    <location>
        <begin position="22"/>
        <end position="826"/>
    </location>
</feature>
<feature type="signal peptide" evidence="7">
    <location>
        <begin position="1"/>
        <end position="21"/>
    </location>
</feature>
<comment type="similarity">
    <text evidence="2">Belongs to the cytochrome P450 family.</text>
</comment>